<protein>
    <submittedName>
        <fullName evidence="2">Uncharacterized protein</fullName>
    </submittedName>
</protein>
<evidence type="ECO:0000313" key="3">
    <source>
        <dbReference type="Proteomes" id="UP001501666"/>
    </source>
</evidence>
<reference evidence="3" key="1">
    <citation type="journal article" date="2019" name="Int. J. Syst. Evol. Microbiol.">
        <title>The Global Catalogue of Microorganisms (GCM) 10K type strain sequencing project: providing services to taxonomists for standard genome sequencing and annotation.</title>
        <authorList>
            <consortium name="The Broad Institute Genomics Platform"/>
            <consortium name="The Broad Institute Genome Sequencing Center for Infectious Disease"/>
            <person name="Wu L."/>
            <person name="Ma J."/>
        </authorList>
    </citation>
    <scope>NUCLEOTIDE SEQUENCE [LARGE SCALE GENOMIC DNA]</scope>
    <source>
        <strain evidence="3">JCM 6835</strain>
    </source>
</reference>
<sequence length="60" mass="6809">MPAAFGRRSRLRPRKGTSKLTLQSPPALLDQLKAHKKRYTHVATMQMKDASDRMDSALWG</sequence>
<evidence type="ECO:0000256" key="1">
    <source>
        <dbReference type="SAM" id="MobiDB-lite"/>
    </source>
</evidence>
<dbReference type="Proteomes" id="UP001501666">
    <property type="component" value="Unassembled WGS sequence"/>
</dbReference>
<comment type="caution">
    <text evidence="2">The sequence shown here is derived from an EMBL/GenBank/DDBJ whole genome shotgun (WGS) entry which is preliminary data.</text>
</comment>
<keyword evidence="3" id="KW-1185">Reference proteome</keyword>
<feature type="region of interest" description="Disordered" evidence="1">
    <location>
        <begin position="1"/>
        <end position="26"/>
    </location>
</feature>
<gene>
    <name evidence="2" type="ORF">GCM10010412_070880</name>
</gene>
<evidence type="ECO:0000313" key="2">
    <source>
        <dbReference type="EMBL" id="GAA2684486.1"/>
    </source>
</evidence>
<feature type="compositionally biased region" description="Basic residues" evidence="1">
    <location>
        <begin position="7"/>
        <end position="17"/>
    </location>
</feature>
<name>A0ABP6F7P7_9ACTN</name>
<accession>A0ABP6F7P7</accession>
<organism evidence="2 3">
    <name type="scientific">Nonomuraea recticatena</name>
    <dbReference type="NCBI Taxonomy" id="46178"/>
    <lineage>
        <taxon>Bacteria</taxon>
        <taxon>Bacillati</taxon>
        <taxon>Actinomycetota</taxon>
        <taxon>Actinomycetes</taxon>
        <taxon>Streptosporangiales</taxon>
        <taxon>Streptosporangiaceae</taxon>
        <taxon>Nonomuraea</taxon>
    </lineage>
</organism>
<dbReference type="EMBL" id="BAAATE010000024">
    <property type="protein sequence ID" value="GAA2684486.1"/>
    <property type="molecule type" value="Genomic_DNA"/>
</dbReference>
<proteinExistence type="predicted"/>